<evidence type="ECO:0000313" key="2">
    <source>
        <dbReference type="EMBL" id="KOS68905.1"/>
    </source>
</evidence>
<dbReference type="Pfam" id="PF13028">
    <property type="entry name" value="DUF3889"/>
    <property type="match status" value="1"/>
</dbReference>
<reference evidence="3" key="1">
    <citation type="submission" date="2015-07" db="EMBL/GenBank/DDBJ databases">
        <title>Fjat-14205 dsm 2895.</title>
        <authorList>
            <person name="Liu B."/>
            <person name="Wang J."/>
            <person name="Zhu Y."/>
            <person name="Liu G."/>
            <person name="Chen Q."/>
            <person name="Chen Z."/>
            <person name="Lan J."/>
            <person name="Che J."/>
            <person name="Ge C."/>
            <person name="Shi H."/>
            <person name="Pan Z."/>
            <person name="Liu X."/>
        </authorList>
    </citation>
    <scope>NUCLEOTIDE SEQUENCE [LARGE SCALE GENOMIC DNA]</scope>
    <source>
        <strain evidence="3">DSM 25560</strain>
    </source>
</reference>
<gene>
    <name evidence="2" type="ORF">AEA09_10360</name>
</gene>
<dbReference type="EMBL" id="LGRV01000003">
    <property type="protein sequence ID" value="KOS68905.1"/>
    <property type="molecule type" value="Genomic_DNA"/>
</dbReference>
<evidence type="ECO:0000313" key="3">
    <source>
        <dbReference type="Proteomes" id="UP000050668"/>
    </source>
</evidence>
<dbReference type="Proteomes" id="UP000050668">
    <property type="component" value="Unassembled WGS sequence"/>
</dbReference>
<accession>A0ABR5K2D5</accession>
<sequence length="109" mass="12216">MRKTFIALGICITLQAVSAPIPAAAHAQQEIPTYAKWGKLAIKEAQSKYPNAKIIDYLHVGRESKADLTIEKFKLWLKEGDKEFGVHVSITFATKTENVVTVEMQKTDR</sequence>
<organism evidence="2 3">
    <name type="scientific">Lysinibacillus contaminans</name>
    <dbReference type="NCBI Taxonomy" id="1293441"/>
    <lineage>
        <taxon>Bacteria</taxon>
        <taxon>Bacillati</taxon>
        <taxon>Bacillota</taxon>
        <taxon>Bacilli</taxon>
        <taxon>Bacillales</taxon>
        <taxon>Bacillaceae</taxon>
        <taxon>Lysinibacillus</taxon>
    </lineage>
</organism>
<protein>
    <recommendedName>
        <fullName evidence="4">DUF3889 domain-containing protein</fullName>
    </recommendedName>
</protein>
<evidence type="ECO:0008006" key="4">
    <source>
        <dbReference type="Google" id="ProtNLM"/>
    </source>
</evidence>
<keyword evidence="1" id="KW-0732">Signal</keyword>
<dbReference type="InterPro" id="IPR024987">
    <property type="entry name" value="DUF3889"/>
</dbReference>
<comment type="caution">
    <text evidence="2">The sequence shown here is derived from an EMBL/GenBank/DDBJ whole genome shotgun (WGS) entry which is preliminary data.</text>
</comment>
<proteinExistence type="predicted"/>
<dbReference type="RefSeq" id="WP_053583756.1">
    <property type="nucleotide sequence ID" value="NZ_LGRV01000003.1"/>
</dbReference>
<feature type="signal peptide" evidence="1">
    <location>
        <begin position="1"/>
        <end position="27"/>
    </location>
</feature>
<keyword evidence="3" id="KW-1185">Reference proteome</keyword>
<evidence type="ECO:0000256" key="1">
    <source>
        <dbReference type="SAM" id="SignalP"/>
    </source>
</evidence>
<dbReference type="Gene3D" id="3.10.450.390">
    <property type="entry name" value="Protein of unknown function DUF3889"/>
    <property type="match status" value="1"/>
</dbReference>
<feature type="chain" id="PRO_5045792195" description="DUF3889 domain-containing protein" evidence="1">
    <location>
        <begin position="28"/>
        <end position="109"/>
    </location>
</feature>
<name>A0ABR5K2D5_9BACI</name>